<dbReference type="RefSeq" id="WP_089774305.1">
    <property type="nucleotide sequence ID" value="NZ_FNTX01000002.1"/>
</dbReference>
<gene>
    <name evidence="2" type="ORF">SAMN04488554_3531</name>
</gene>
<dbReference type="AlphaFoldDB" id="A0A1H5MQQ8"/>
<dbReference type="Proteomes" id="UP000199220">
    <property type="component" value="Unassembled WGS sequence"/>
</dbReference>
<dbReference type="InterPro" id="IPR025338">
    <property type="entry name" value="DUF4244"/>
</dbReference>
<evidence type="ECO:0000313" key="3">
    <source>
        <dbReference type="Proteomes" id="UP000199220"/>
    </source>
</evidence>
<dbReference type="STRING" id="648782.SAMN04488554_3531"/>
<evidence type="ECO:0008006" key="4">
    <source>
        <dbReference type="Google" id="ProtNLM"/>
    </source>
</evidence>
<organism evidence="2 3">
    <name type="scientific">Ruania alba</name>
    <dbReference type="NCBI Taxonomy" id="648782"/>
    <lineage>
        <taxon>Bacteria</taxon>
        <taxon>Bacillati</taxon>
        <taxon>Actinomycetota</taxon>
        <taxon>Actinomycetes</taxon>
        <taxon>Micrococcales</taxon>
        <taxon>Ruaniaceae</taxon>
        <taxon>Ruania</taxon>
    </lineage>
</organism>
<feature type="transmembrane region" description="Helical" evidence="1">
    <location>
        <begin position="44"/>
        <end position="62"/>
    </location>
</feature>
<keyword evidence="1" id="KW-0472">Membrane</keyword>
<name>A0A1H5MQQ8_9MICO</name>
<dbReference type="Pfam" id="PF14029">
    <property type="entry name" value="DUF4244"/>
    <property type="match status" value="1"/>
</dbReference>
<keyword evidence="1" id="KW-0812">Transmembrane</keyword>
<accession>A0A1H5MQQ8</accession>
<sequence>MTARTIRVRHGGPSRWHRQARAVVAARWSAVRAQGEAGMATAEYAIATLAAVAFAGMLLAIMRSDEVRGMLLSIIQQALSIGG</sequence>
<reference evidence="3" key="1">
    <citation type="submission" date="2016-10" db="EMBL/GenBank/DDBJ databases">
        <authorList>
            <person name="Varghese N."/>
            <person name="Submissions S."/>
        </authorList>
    </citation>
    <scope>NUCLEOTIDE SEQUENCE [LARGE SCALE GENOMIC DNA]</scope>
    <source>
        <strain evidence="3">DSM 21368</strain>
    </source>
</reference>
<dbReference type="EMBL" id="FNTX01000002">
    <property type="protein sequence ID" value="SEE91077.1"/>
    <property type="molecule type" value="Genomic_DNA"/>
</dbReference>
<dbReference type="OrthoDB" id="4808029at2"/>
<protein>
    <recommendedName>
        <fullName evidence="4">DUF4244 domain-containing protein</fullName>
    </recommendedName>
</protein>
<evidence type="ECO:0000313" key="2">
    <source>
        <dbReference type="EMBL" id="SEE91077.1"/>
    </source>
</evidence>
<keyword evidence="1" id="KW-1133">Transmembrane helix</keyword>
<proteinExistence type="predicted"/>
<keyword evidence="3" id="KW-1185">Reference proteome</keyword>
<evidence type="ECO:0000256" key="1">
    <source>
        <dbReference type="SAM" id="Phobius"/>
    </source>
</evidence>